<evidence type="ECO:0000313" key="3">
    <source>
        <dbReference type="Proteomes" id="UP000293331"/>
    </source>
</evidence>
<accession>A0A4Q5LIZ8</accession>
<keyword evidence="1" id="KW-0472">Membrane</keyword>
<reference evidence="2 3" key="1">
    <citation type="submission" date="2019-02" db="EMBL/GenBank/DDBJ databases">
        <title>Bacterial novel species Mucilaginibacter sp. 17JY9-4 isolated from soil.</title>
        <authorList>
            <person name="Jung H.-Y."/>
        </authorList>
    </citation>
    <scope>NUCLEOTIDE SEQUENCE [LARGE SCALE GENOMIC DNA]</scope>
    <source>
        <strain evidence="2 3">17JY9-4</strain>
    </source>
</reference>
<dbReference type="EMBL" id="SEWG01000005">
    <property type="protein sequence ID" value="RYU89391.1"/>
    <property type="molecule type" value="Genomic_DNA"/>
</dbReference>
<evidence type="ECO:0000313" key="2">
    <source>
        <dbReference type="EMBL" id="RYU89391.1"/>
    </source>
</evidence>
<gene>
    <name evidence="2" type="ORF">EWM62_13765</name>
</gene>
<organism evidence="2 3">
    <name type="scientific">Mucilaginibacter terrigena</name>
    <dbReference type="NCBI Taxonomy" id="2492395"/>
    <lineage>
        <taxon>Bacteria</taxon>
        <taxon>Pseudomonadati</taxon>
        <taxon>Bacteroidota</taxon>
        <taxon>Sphingobacteriia</taxon>
        <taxon>Sphingobacteriales</taxon>
        <taxon>Sphingobacteriaceae</taxon>
        <taxon>Mucilaginibacter</taxon>
    </lineage>
</organism>
<dbReference type="OrthoDB" id="894278at2"/>
<protein>
    <submittedName>
        <fullName evidence="2">Uncharacterized protein</fullName>
    </submittedName>
</protein>
<dbReference type="RefSeq" id="WP_129877249.1">
    <property type="nucleotide sequence ID" value="NZ_SEWG01000005.1"/>
</dbReference>
<keyword evidence="1" id="KW-1133">Transmembrane helix</keyword>
<feature type="transmembrane region" description="Helical" evidence="1">
    <location>
        <begin position="89"/>
        <end position="105"/>
    </location>
</feature>
<dbReference type="Proteomes" id="UP000293331">
    <property type="component" value="Unassembled WGS sequence"/>
</dbReference>
<dbReference type="AlphaFoldDB" id="A0A4Q5LIZ8"/>
<comment type="caution">
    <text evidence="2">The sequence shown here is derived from an EMBL/GenBank/DDBJ whole genome shotgun (WGS) entry which is preliminary data.</text>
</comment>
<keyword evidence="3" id="KW-1185">Reference proteome</keyword>
<name>A0A4Q5LIZ8_9SPHI</name>
<sequence length="147" mass="17237">MRSRFLFPHYFRSIGYLCFAIIILCAILIRIIHPQVSMQSIHHTTIPGIKTWHDITALLILGGLLFIAFSKEKVEDEHITLIRLESLQWAVYLNYFMLAVCVVLANTMELMHIILTAVWAPLIFFIIRFRWMIYRLNRDAGKETDLS</sequence>
<evidence type="ECO:0000256" key="1">
    <source>
        <dbReference type="SAM" id="Phobius"/>
    </source>
</evidence>
<feature type="transmembrane region" description="Helical" evidence="1">
    <location>
        <begin position="111"/>
        <end position="129"/>
    </location>
</feature>
<feature type="transmembrane region" description="Helical" evidence="1">
    <location>
        <begin position="12"/>
        <end position="32"/>
    </location>
</feature>
<keyword evidence="1" id="KW-0812">Transmembrane</keyword>
<proteinExistence type="predicted"/>
<feature type="transmembrane region" description="Helical" evidence="1">
    <location>
        <begin position="52"/>
        <end position="69"/>
    </location>
</feature>